<protein>
    <submittedName>
        <fullName evidence="1">Uncharacterized protein</fullName>
    </submittedName>
</protein>
<sequence length="31" mass="3519">MKDIISRMLLNKAVKLECIIIRFISVGLVSD</sequence>
<name>A0A8S5UM98_9CAUD</name>
<evidence type="ECO:0000313" key="1">
    <source>
        <dbReference type="EMBL" id="DAF95605.1"/>
    </source>
</evidence>
<reference evidence="1" key="1">
    <citation type="journal article" date="2021" name="Proc. Natl. Acad. Sci. U.S.A.">
        <title>A Catalog of Tens of Thousands of Viruses from Human Metagenomes Reveals Hidden Associations with Chronic Diseases.</title>
        <authorList>
            <person name="Tisza M.J."/>
            <person name="Buck C.B."/>
        </authorList>
    </citation>
    <scope>NUCLEOTIDE SEQUENCE</scope>
    <source>
        <strain evidence="1">CtCo31</strain>
    </source>
</reference>
<dbReference type="EMBL" id="BK016109">
    <property type="protein sequence ID" value="DAF95605.1"/>
    <property type="molecule type" value="Genomic_DNA"/>
</dbReference>
<accession>A0A8S5UM98</accession>
<proteinExistence type="predicted"/>
<organism evidence="1">
    <name type="scientific">Myoviridae sp. ctCo31</name>
    <dbReference type="NCBI Taxonomy" id="2825053"/>
    <lineage>
        <taxon>Viruses</taxon>
        <taxon>Duplodnaviria</taxon>
        <taxon>Heunggongvirae</taxon>
        <taxon>Uroviricota</taxon>
        <taxon>Caudoviricetes</taxon>
    </lineage>
</organism>